<dbReference type="Pfam" id="PF00258">
    <property type="entry name" value="Flavodoxin_1"/>
    <property type="match status" value="1"/>
</dbReference>
<evidence type="ECO:0000256" key="1">
    <source>
        <dbReference type="ARBA" id="ARBA00022630"/>
    </source>
</evidence>
<dbReference type="PRINTS" id="PR00369">
    <property type="entry name" value="FLAVODOXIN"/>
</dbReference>
<dbReference type="EC" id="1.6.2.4" evidence="4"/>
<dbReference type="RefSeq" id="WP_248666677.1">
    <property type="nucleotide sequence ID" value="NZ_JALPRX010000034.1"/>
</dbReference>
<dbReference type="Gene3D" id="2.40.30.10">
    <property type="entry name" value="Translation factors"/>
    <property type="match status" value="1"/>
</dbReference>
<evidence type="ECO:0000256" key="4">
    <source>
        <dbReference type="ARBA" id="ARBA00023797"/>
    </source>
</evidence>
<evidence type="ECO:0000256" key="3">
    <source>
        <dbReference type="ARBA" id="ARBA00022982"/>
    </source>
</evidence>
<protein>
    <recommendedName>
        <fullName evidence="4">NADPH--hemoprotein reductase</fullName>
        <ecNumber evidence="4">1.6.2.4</ecNumber>
    </recommendedName>
</protein>
<dbReference type="InterPro" id="IPR017938">
    <property type="entry name" value="Riboflavin_synthase-like_b-brl"/>
</dbReference>
<dbReference type="InterPro" id="IPR001433">
    <property type="entry name" value="OxRdtase_FAD/NAD-bd"/>
</dbReference>
<dbReference type="GO" id="GO:0050660">
    <property type="term" value="F:flavin adenine dinucleotide binding"/>
    <property type="evidence" value="ECO:0007669"/>
    <property type="project" value="TreeGrafter"/>
</dbReference>
<dbReference type="Pfam" id="PF00175">
    <property type="entry name" value="NAD_binding_1"/>
    <property type="match status" value="1"/>
</dbReference>
<dbReference type="GO" id="GO:0010181">
    <property type="term" value="F:FMN binding"/>
    <property type="evidence" value="ECO:0007669"/>
    <property type="project" value="InterPro"/>
</dbReference>
<sequence length="509" mass="54769">MPPETRRLLLALLVLLLYAGFCLAVWAVRRWRRGGFRRPGRADRQPDLLVAYASQTGSAERLALGAARSLQGAGLNVAVAGFEALGPDTLRAARRALFVVSTTGEGDAPDHAIRFVRRTMAAAPDLSALGYGLLALGDRSYAQYCAFGRRLDAWLRERGATPLFERIEADRLDEPELRRWRESLAALAGIAPDEAGEAASEAGSSPGFSPWRLAARTLLNPGSLGRPVFLLSLAPVPGAAPGTMPDWEAGDIAEIRPRNAPAALAATLAALGLPEDADSTAALASRALPEQPGPLRGLAPAALADRLPLLAPREYSVASLPADGRLELIVRQAARPDGTPGLASGWLTAQLRIGETVPLRLRPNRGFHAPEPARPLLLIGNGTGLAGLRAHLRARERLGARRNWLVFGERQRAHDFLLRDELEGWRASGVLERLDLAFSRDQPERVYVQHRLREAAEALRGWVAEGAAILVCGSLEGMAGDVHAALESILGGSVVEEMRADGRYRRDVY</sequence>
<keyword evidence="1" id="KW-0285">Flavoprotein</keyword>
<accession>A0A9X1Y7K0</accession>
<evidence type="ECO:0000313" key="8">
    <source>
        <dbReference type="Proteomes" id="UP001139516"/>
    </source>
</evidence>
<dbReference type="PRINTS" id="PR00371">
    <property type="entry name" value="FPNCR"/>
</dbReference>
<dbReference type="PANTHER" id="PTHR19384:SF17">
    <property type="entry name" value="NADPH--CYTOCHROME P450 REDUCTASE"/>
    <property type="match status" value="1"/>
</dbReference>
<dbReference type="PANTHER" id="PTHR19384">
    <property type="entry name" value="NITRIC OXIDE SYNTHASE-RELATED"/>
    <property type="match status" value="1"/>
</dbReference>
<proteinExistence type="predicted"/>
<dbReference type="InterPro" id="IPR017927">
    <property type="entry name" value="FAD-bd_FR_type"/>
</dbReference>
<dbReference type="InterPro" id="IPR029039">
    <property type="entry name" value="Flavoprotein-like_sf"/>
</dbReference>
<comment type="caution">
    <text evidence="7">The sequence shown here is derived from an EMBL/GenBank/DDBJ whole genome shotgun (WGS) entry which is preliminary data.</text>
</comment>
<dbReference type="InterPro" id="IPR001709">
    <property type="entry name" value="Flavoprot_Pyr_Nucl_cyt_Rdtase"/>
</dbReference>
<dbReference type="PROSITE" id="PS50902">
    <property type="entry name" value="FLAVODOXIN_LIKE"/>
    <property type="match status" value="1"/>
</dbReference>
<dbReference type="InterPro" id="IPR001094">
    <property type="entry name" value="Flavdoxin-like"/>
</dbReference>
<dbReference type="Proteomes" id="UP001139516">
    <property type="component" value="Unassembled WGS sequence"/>
</dbReference>
<name>A0A9X1Y7K0_9PROT</name>
<dbReference type="InterPro" id="IPR039261">
    <property type="entry name" value="FNR_nucleotide-bd"/>
</dbReference>
<dbReference type="CDD" id="cd06200">
    <property type="entry name" value="SiR_like1"/>
    <property type="match status" value="1"/>
</dbReference>
<evidence type="ECO:0000259" key="6">
    <source>
        <dbReference type="PROSITE" id="PS51384"/>
    </source>
</evidence>
<keyword evidence="8" id="KW-1185">Reference proteome</keyword>
<evidence type="ECO:0000256" key="2">
    <source>
        <dbReference type="ARBA" id="ARBA00022643"/>
    </source>
</evidence>
<reference evidence="7" key="1">
    <citation type="submission" date="2022-04" db="EMBL/GenBank/DDBJ databases">
        <title>Roseomonas acroporae sp. nov., isolated from coral Acropora digitifera.</title>
        <authorList>
            <person name="Sun H."/>
        </authorList>
    </citation>
    <scope>NUCLEOTIDE SEQUENCE</scope>
    <source>
        <strain evidence="7">NAR14</strain>
    </source>
</reference>
<evidence type="ECO:0000313" key="7">
    <source>
        <dbReference type="EMBL" id="MCK8784552.1"/>
    </source>
</evidence>
<keyword evidence="3" id="KW-0813">Transport</keyword>
<dbReference type="PROSITE" id="PS51384">
    <property type="entry name" value="FAD_FR"/>
    <property type="match status" value="1"/>
</dbReference>
<dbReference type="GO" id="GO:0003958">
    <property type="term" value="F:NADPH-hemoprotein reductase activity"/>
    <property type="evidence" value="ECO:0007669"/>
    <property type="project" value="UniProtKB-EC"/>
</dbReference>
<organism evidence="7 8">
    <name type="scientific">Roseomonas acroporae</name>
    <dbReference type="NCBI Taxonomy" id="2937791"/>
    <lineage>
        <taxon>Bacteria</taxon>
        <taxon>Pseudomonadati</taxon>
        <taxon>Pseudomonadota</taxon>
        <taxon>Alphaproteobacteria</taxon>
        <taxon>Acetobacterales</taxon>
        <taxon>Roseomonadaceae</taxon>
        <taxon>Roseomonas</taxon>
    </lineage>
</organism>
<gene>
    <name evidence="7" type="ORF">M0638_09180</name>
</gene>
<dbReference type="EMBL" id="JALPRX010000034">
    <property type="protein sequence ID" value="MCK8784552.1"/>
    <property type="molecule type" value="Genomic_DNA"/>
</dbReference>
<keyword evidence="2" id="KW-0288">FMN</keyword>
<dbReference type="Gene3D" id="3.40.50.360">
    <property type="match status" value="1"/>
</dbReference>
<feature type="domain" description="FAD-binding FR-type" evidence="6">
    <location>
        <begin position="206"/>
        <end position="370"/>
    </location>
</feature>
<dbReference type="AlphaFoldDB" id="A0A9X1Y7K0"/>
<dbReference type="Gene3D" id="3.40.50.80">
    <property type="entry name" value="Nucleotide-binding domain of ferredoxin-NADP reductase (FNR) module"/>
    <property type="match status" value="1"/>
</dbReference>
<dbReference type="SUPFAM" id="SSF63380">
    <property type="entry name" value="Riboflavin synthase domain-like"/>
    <property type="match status" value="1"/>
</dbReference>
<dbReference type="GO" id="GO:0005829">
    <property type="term" value="C:cytosol"/>
    <property type="evidence" value="ECO:0007669"/>
    <property type="project" value="TreeGrafter"/>
</dbReference>
<dbReference type="SUPFAM" id="SSF52343">
    <property type="entry name" value="Ferredoxin reductase-like, C-terminal NADP-linked domain"/>
    <property type="match status" value="1"/>
</dbReference>
<feature type="domain" description="Flavodoxin-like" evidence="5">
    <location>
        <begin position="48"/>
        <end position="185"/>
    </location>
</feature>
<dbReference type="SUPFAM" id="SSF52218">
    <property type="entry name" value="Flavoproteins"/>
    <property type="match status" value="1"/>
</dbReference>
<dbReference type="InterPro" id="IPR008254">
    <property type="entry name" value="Flavodoxin/NO_synth"/>
</dbReference>
<evidence type="ECO:0000259" key="5">
    <source>
        <dbReference type="PROSITE" id="PS50902"/>
    </source>
</evidence>
<keyword evidence="3" id="KW-0249">Electron transport</keyword>